<evidence type="ECO:0000256" key="8">
    <source>
        <dbReference type="ARBA" id="ARBA00023054"/>
    </source>
</evidence>
<comment type="subcellular location">
    <subcellularLocation>
        <location evidence="1">Cytoplasm</location>
        <location evidence="1">Cytoskeleton</location>
        <location evidence="1">Cilium basal body</location>
    </subcellularLocation>
    <subcellularLocation>
        <location evidence="2">Cytoplasm</location>
        <location evidence="2">Cytoskeleton</location>
        <location evidence="2">Microtubule organizing center</location>
        <location evidence="2">Centrosome</location>
        <location evidence="2">Centriolar satellite</location>
    </subcellularLocation>
</comment>
<evidence type="ECO:0000259" key="15">
    <source>
        <dbReference type="PROSITE" id="PS50086"/>
    </source>
</evidence>
<keyword evidence="7" id="KW-0970">Cilium biogenesis/degradation</keyword>
<dbReference type="Proteomes" id="UP000515163">
    <property type="component" value="Unplaced"/>
</dbReference>
<dbReference type="KEGG" id="aten:116297851"/>
<feature type="region of interest" description="Disordered" evidence="14">
    <location>
        <begin position="953"/>
        <end position="1093"/>
    </location>
</feature>
<name>A0A6P8I2I8_ACTTE</name>
<sequence length="1093" mass="126922">MEILDVNKHESGRIWQRKASSSENGLIVTISHTTSNAFSLQGRSIRFLHAAFNTLGEAFVASDHQGNLYLFDLTKNKFSLIQKIGTPSTALAFCLRRKNEVLVALADYSLRCYDVESHELVSWMKGHDSAIHCISIHASGRYALTSSNTVIQLWDLDTFTRKRTLNGAQTVGIQRGFFLPLSNTIITCFKDDSIFAWDSESLQCKYQLPIPPDDGKNPHYRDLATPRDGRILVAGGRSRFLHVWNLETKNLLHVIQLPTKIRIVKQVEFVSDSFDGGSSQTLGVLAQDGALRFIDVHTCKLLLDIGGNEQMINSMVFSPNGRYIVTMMDNGNINVYSTPALTQLNKPPAPVVKAVIDDRPGSKSSTKSSLSLSGSKKINKDKVVTRKIPRNINGRKESPSVGEQDMSSSWTVPDSGLESELPEGLSRTRLMSILRGYGEYPSKYRMFIWRSLLKLPENHSCYSSLVDKGVHSAYVRVHEEYPIKSRKLLRVLQRTLSSLAHWSAIFGEVDYLPLLVFPFVKLFQNNQLICFEMVASILVNWCQHWFEYFPNPPVNVLGMVENVVAHHDKKLMQHFVNYNVTSKMYAWPLLQTLMSEVLTKEEWLRVWDNVFSNHPSFLLMVVVAYVTSSRKALLQCTEKEDFEYFFHNRNALDINAVIREAYRLQENTPADIHPKRMLEPFAPLTKGQYPVFNKYPKFVVDYQVQERERIRQEELEYLRQRQIAREMKEQTEQRQAEETAFYRQQDLMLDAEDQRRKMIAEEETKLLDQRRRLQAMKREVHLRELQLLDAARRRHLHYQQNQREAELRRLDDEIERKALLREQETEAAVEDADIKALELQAQKEMLQQDMIRDELQTSFKQRTELNTHRQQQELEGDLFRRTLDVMQEVDLDSQRIAQEDLAKVQNKRQNLEKEEEVCLKTRLDDMERELDRVKITRRALENKEREDELQTLTRQLENKENDKAASAMSKLRQWKVQAAKEDNRRAQMLNHSSRDILSRSEDESFEKLREIRRPQARRPMSSITSNTSTEAEDTEFSTPRNDSGPSIERKRATFEKREMELMSEVRDLRKRLAGRRNKVPPEYPTSDSNTSLQ</sequence>
<keyword evidence="10" id="KW-0966">Cell projection</keyword>
<dbReference type="GeneID" id="116297851"/>
<dbReference type="Gene3D" id="1.10.472.80">
    <property type="entry name" value="Ypt/Rab-GAP domain of gyp1p, domain 3"/>
    <property type="match status" value="1"/>
</dbReference>
<dbReference type="SUPFAM" id="SSF50998">
    <property type="entry name" value="Quinoprotein alcohol dehydrogenase-like"/>
    <property type="match status" value="1"/>
</dbReference>
<dbReference type="GO" id="GO:0034451">
    <property type="term" value="C:centriolar satellite"/>
    <property type="evidence" value="ECO:0007669"/>
    <property type="project" value="UniProtKB-SubCell"/>
</dbReference>
<reference evidence="17" key="1">
    <citation type="submission" date="2025-08" db="UniProtKB">
        <authorList>
            <consortium name="RefSeq"/>
        </authorList>
    </citation>
    <scope>IDENTIFICATION</scope>
    <source>
        <tissue evidence="17">Tentacle</tissue>
    </source>
</reference>
<dbReference type="PANTHER" id="PTHR19853">
    <property type="entry name" value="WD REPEAT CONTAINING PROTEIN 3 WDR3"/>
    <property type="match status" value="1"/>
</dbReference>
<dbReference type="InterPro" id="IPR011047">
    <property type="entry name" value="Quinoprotein_ADH-like_sf"/>
</dbReference>
<dbReference type="SMART" id="SM00320">
    <property type="entry name" value="WD40"/>
    <property type="match status" value="7"/>
</dbReference>
<evidence type="ECO:0000256" key="3">
    <source>
        <dbReference type="ARBA" id="ARBA00014199"/>
    </source>
</evidence>
<dbReference type="AlphaFoldDB" id="A0A6P8I2I8"/>
<dbReference type="PROSITE" id="PS50086">
    <property type="entry name" value="TBC_RABGAP"/>
    <property type="match status" value="1"/>
</dbReference>
<dbReference type="FunCoup" id="A0A6P8I2I8">
    <property type="interactions" value="941"/>
</dbReference>
<dbReference type="PROSITE" id="PS50082">
    <property type="entry name" value="WD_REPEATS_2"/>
    <property type="match status" value="1"/>
</dbReference>
<protein>
    <recommendedName>
        <fullName evidence="3">TBC1 domain family member 31</fullName>
    </recommendedName>
</protein>
<keyword evidence="5 12" id="KW-0853">WD repeat</keyword>
<evidence type="ECO:0000256" key="4">
    <source>
        <dbReference type="ARBA" id="ARBA00022490"/>
    </source>
</evidence>
<proteinExistence type="predicted"/>
<evidence type="ECO:0000313" key="17">
    <source>
        <dbReference type="RefSeq" id="XP_031562023.1"/>
    </source>
</evidence>
<evidence type="ECO:0000256" key="1">
    <source>
        <dbReference type="ARBA" id="ARBA00004120"/>
    </source>
</evidence>
<dbReference type="InterPro" id="IPR001680">
    <property type="entry name" value="WD40_rpt"/>
</dbReference>
<dbReference type="Pfam" id="PF00566">
    <property type="entry name" value="RabGAP-TBC"/>
    <property type="match status" value="1"/>
</dbReference>
<evidence type="ECO:0000256" key="2">
    <source>
        <dbReference type="ARBA" id="ARBA00004607"/>
    </source>
</evidence>
<evidence type="ECO:0000256" key="10">
    <source>
        <dbReference type="ARBA" id="ARBA00023273"/>
    </source>
</evidence>
<dbReference type="InterPro" id="IPR035969">
    <property type="entry name" value="Rab-GAP_TBC_sf"/>
</dbReference>
<dbReference type="InterPro" id="IPR015943">
    <property type="entry name" value="WD40/YVTN_repeat-like_dom_sf"/>
</dbReference>
<dbReference type="GO" id="GO:0036064">
    <property type="term" value="C:ciliary basal body"/>
    <property type="evidence" value="ECO:0007669"/>
    <property type="project" value="TreeGrafter"/>
</dbReference>
<gene>
    <name evidence="17" type="primary">LOC116297851</name>
</gene>
<dbReference type="GO" id="GO:0060271">
    <property type="term" value="P:cilium assembly"/>
    <property type="evidence" value="ECO:0007669"/>
    <property type="project" value="UniProtKB-ARBA"/>
</dbReference>
<dbReference type="Pfam" id="PF00400">
    <property type="entry name" value="WD40"/>
    <property type="match status" value="1"/>
</dbReference>
<evidence type="ECO:0000256" key="11">
    <source>
        <dbReference type="ARBA" id="ARBA00034464"/>
    </source>
</evidence>
<dbReference type="RefSeq" id="XP_031562023.1">
    <property type="nucleotide sequence ID" value="XM_031706163.1"/>
</dbReference>
<feature type="compositionally biased region" description="Basic and acidic residues" evidence="14">
    <location>
        <begin position="992"/>
        <end position="1013"/>
    </location>
</feature>
<keyword evidence="16" id="KW-1185">Reference proteome</keyword>
<dbReference type="PANTHER" id="PTHR19853:SF1">
    <property type="entry name" value="TBC1 DOMAIN FAMILY MEMBER 31"/>
    <property type="match status" value="1"/>
</dbReference>
<keyword evidence="4" id="KW-0963">Cytoplasm</keyword>
<keyword evidence="6" id="KW-0677">Repeat</keyword>
<dbReference type="FunFam" id="2.130.10.10:FF:003386">
    <property type="entry name" value="Predicted protein"/>
    <property type="match status" value="1"/>
</dbReference>
<dbReference type="InterPro" id="IPR051570">
    <property type="entry name" value="TBC1_cilium_biogenesis"/>
</dbReference>
<evidence type="ECO:0000256" key="5">
    <source>
        <dbReference type="ARBA" id="ARBA00022574"/>
    </source>
</evidence>
<evidence type="ECO:0000256" key="7">
    <source>
        <dbReference type="ARBA" id="ARBA00022794"/>
    </source>
</evidence>
<evidence type="ECO:0000256" key="14">
    <source>
        <dbReference type="SAM" id="MobiDB-lite"/>
    </source>
</evidence>
<organism evidence="16 17">
    <name type="scientific">Actinia tenebrosa</name>
    <name type="common">Australian red waratah sea anemone</name>
    <dbReference type="NCBI Taxonomy" id="6105"/>
    <lineage>
        <taxon>Eukaryota</taxon>
        <taxon>Metazoa</taxon>
        <taxon>Cnidaria</taxon>
        <taxon>Anthozoa</taxon>
        <taxon>Hexacorallia</taxon>
        <taxon>Actiniaria</taxon>
        <taxon>Actiniidae</taxon>
        <taxon>Actinia</taxon>
    </lineage>
</organism>
<evidence type="ECO:0000256" key="9">
    <source>
        <dbReference type="ARBA" id="ARBA00023212"/>
    </source>
</evidence>
<evidence type="ECO:0000313" key="16">
    <source>
        <dbReference type="Proteomes" id="UP000515163"/>
    </source>
</evidence>
<feature type="region of interest" description="Disordered" evidence="14">
    <location>
        <begin position="390"/>
        <end position="419"/>
    </location>
</feature>
<dbReference type="GO" id="GO:0060090">
    <property type="term" value="F:molecular adaptor activity"/>
    <property type="evidence" value="ECO:0007669"/>
    <property type="project" value="UniProtKB-ARBA"/>
</dbReference>
<feature type="compositionally biased region" description="Basic and acidic residues" evidence="14">
    <location>
        <begin position="1047"/>
        <end position="1067"/>
    </location>
</feature>
<feature type="coiled-coil region" evidence="13">
    <location>
        <begin position="820"/>
        <end position="849"/>
    </location>
</feature>
<dbReference type="SUPFAM" id="SSF47923">
    <property type="entry name" value="Ypt/Rab-GAP domain of gyp1p"/>
    <property type="match status" value="1"/>
</dbReference>
<comment type="function">
    <text evidence="11">Molecular adapter which is involved in cilium biogenesis. Part of a functional complex including OFD1 a centriolar protein involved in cilium assembly. Could regulate the cAMP-dependent phosphorylation of OFD1, and its subsequent ubiquitination by PJA2 which ultimately leads to its proteasomal degradation.</text>
</comment>
<feature type="compositionally biased region" description="Basic residues" evidence="14">
    <location>
        <begin position="1068"/>
        <end position="1078"/>
    </location>
</feature>
<dbReference type="InterPro" id="IPR000195">
    <property type="entry name" value="Rab-GAP-TBC_dom"/>
</dbReference>
<dbReference type="Gene3D" id="2.130.10.10">
    <property type="entry name" value="YVTN repeat-like/Quinoprotein amine dehydrogenase"/>
    <property type="match status" value="2"/>
</dbReference>
<dbReference type="InParanoid" id="A0A6P8I2I8"/>
<keyword evidence="8 13" id="KW-0175">Coiled coil</keyword>
<feature type="domain" description="Rab-GAP TBC" evidence="15">
    <location>
        <begin position="439"/>
        <end position="614"/>
    </location>
</feature>
<accession>A0A6P8I2I8</accession>
<evidence type="ECO:0000256" key="12">
    <source>
        <dbReference type="PROSITE-ProRule" id="PRU00221"/>
    </source>
</evidence>
<evidence type="ECO:0000256" key="13">
    <source>
        <dbReference type="SAM" id="Coils"/>
    </source>
</evidence>
<dbReference type="OrthoDB" id="5578278at2759"/>
<dbReference type="FunFam" id="1.10.472.80:FF:000022">
    <property type="entry name" value="TBC1 domain family, member 31"/>
    <property type="match status" value="1"/>
</dbReference>
<evidence type="ECO:0000256" key="6">
    <source>
        <dbReference type="ARBA" id="ARBA00022737"/>
    </source>
</evidence>
<feature type="repeat" description="WD" evidence="12">
    <location>
        <begin position="124"/>
        <end position="164"/>
    </location>
</feature>
<keyword evidence="9" id="KW-0206">Cytoskeleton</keyword>